<proteinExistence type="inferred from homology"/>
<gene>
    <name evidence="9" type="ORF">OEZ60_17830</name>
</gene>
<evidence type="ECO:0000256" key="4">
    <source>
        <dbReference type="ARBA" id="ARBA00018370"/>
    </source>
</evidence>
<name>A0ABT2XA06_9RHOB</name>
<comment type="similarity">
    <text evidence="2">Belongs to the PpiC/parvulin rotamase family.</text>
</comment>
<sequence>MKRAIKEPLLHFTLIGALLFWLYDQNNTDPKPDAPNVIDISASELDRLSSQFRGTWNRAPTTDELAALIDGYVRDEVYYREALALGLDQDDAVIRQRLRLKMEFLTAGVADSLEADGAALAAYYEANKSQFTRPPQVTFRQVMLAEDDDPDEISARLASGTDPMSLGRPSLLPNTMENAQETAVDGTFGSEFFARISAAPAGVWTGPVPSAYGYHLVHVDEMKRPAAPELSEIREQVEQSWRHDQAEALLEGQYRAFLSSYEVRMPETGSQ</sequence>
<evidence type="ECO:0000256" key="2">
    <source>
        <dbReference type="ARBA" id="ARBA00007656"/>
    </source>
</evidence>
<reference evidence="9 10" key="1">
    <citation type="submission" date="2022-10" db="EMBL/GenBank/DDBJ databases">
        <title>Defluviimonas sp. nov., isolated from ocean surface sediments.</title>
        <authorList>
            <person name="He W."/>
            <person name="Wang L."/>
            <person name="Zhang D.-F."/>
        </authorList>
    </citation>
    <scope>NUCLEOTIDE SEQUENCE [LARGE SCALE GENOMIC DNA]</scope>
    <source>
        <strain evidence="9 10">WL0024</strain>
    </source>
</reference>
<evidence type="ECO:0000256" key="7">
    <source>
        <dbReference type="ARBA" id="ARBA00031484"/>
    </source>
</evidence>
<protein>
    <recommendedName>
        <fullName evidence="4">Parvulin-like PPIase</fullName>
        <ecNumber evidence="3">5.2.1.8</ecNumber>
    </recommendedName>
    <alternativeName>
        <fullName evidence="6">Peptidyl-prolyl cis-trans isomerase plp</fullName>
    </alternativeName>
    <alternativeName>
        <fullName evidence="7">Rotamase plp</fullName>
    </alternativeName>
</protein>
<evidence type="ECO:0000256" key="1">
    <source>
        <dbReference type="ARBA" id="ARBA00000971"/>
    </source>
</evidence>
<dbReference type="InterPro" id="IPR050245">
    <property type="entry name" value="PrsA_foldase"/>
</dbReference>
<evidence type="ECO:0000313" key="9">
    <source>
        <dbReference type="EMBL" id="MCU9849862.1"/>
    </source>
</evidence>
<evidence type="ECO:0000313" key="10">
    <source>
        <dbReference type="Proteomes" id="UP001209535"/>
    </source>
</evidence>
<dbReference type="Pfam" id="PF13145">
    <property type="entry name" value="Rotamase_2"/>
    <property type="match status" value="1"/>
</dbReference>
<dbReference type="PANTHER" id="PTHR47245:SF2">
    <property type="entry name" value="PEPTIDYL-PROLYL CIS-TRANS ISOMERASE HP_0175-RELATED"/>
    <property type="match status" value="1"/>
</dbReference>
<evidence type="ECO:0000256" key="3">
    <source>
        <dbReference type="ARBA" id="ARBA00013194"/>
    </source>
</evidence>
<dbReference type="SUPFAM" id="SSF109998">
    <property type="entry name" value="Triger factor/SurA peptide-binding domain-like"/>
    <property type="match status" value="1"/>
</dbReference>
<evidence type="ECO:0000259" key="8">
    <source>
        <dbReference type="Pfam" id="PF13145"/>
    </source>
</evidence>
<feature type="domain" description="PpiC" evidence="8">
    <location>
        <begin position="118"/>
        <end position="235"/>
    </location>
</feature>
<keyword evidence="10" id="KW-1185">Reference proteome</keyword>
<organism evidence="9 10">
    <name type="scientific">Albidovulum salinarum</name>
    <dbReference type="NCBI Taxonomy" id="2984153"/>
    <lineage>
        <taxon>Bacteria</taxon>
        <taxon>Pseudomonadati</taxon>
        <taxon>Pseudomonadota</taxon>
        <taxon>Alphaproteobacteria</taxon>
        <taxon>Rhodobacterales</taxon>
        <taxon>Paracoccaceae</taxon>
        <taxon>Albidovulum</taxon>
    </lineage>
</organism>
<dbReference type="InterPro" id="IPR046357">
    <property type="entry name" value="PPIase_dom_sf"/>
</dbReference>
<dbReference type="Gene3D" id="3.10.50.40">
    <property type="match status" value="1"/>
</dbReference>
<evidence type="ECO:0000256" key="6">
    <source>
        <dbReference type="ARBA" id="ARBA00030642"/>
    </source>
</evidence>
<comment type="caution">
    <text evidence="9">The sequence shown here is derived from an EMBL/GenBank/DDBJ whole genome shotgun (WGS) entry which is preliminary data.</text>
</comment>
<dbReference type="Proteomes" id="UP001209535">
    <property type="component" value="Unassembled WGS sequence"/>
</dbReference>
<dbReference type="InterPro" id="IPR027304">
    <property type="entry name" value="Trigger_fact/SurA_dom_sf"/>
</dbReference>
<keyword evidence="9" id="KW-0413">Isomerase</keyword>
<dbReference type="EC" id="5.2.1.8" evidence="3"/>
<dbReference type="GO" id="GO:0016853">
    <property type="term" value="F:isomerase activity"/>
    <property type="evidence" value="ECO:0007669"/>
    <property type="project" value="UniProtKB-KW"/>
</dbReference>
<dbReference type="EMBL" id="JAOVQO010000018">
    <property type="protein sequence ID" value="MCU9849862.1"/>
    <property type="molecule type" value="Genomic_DNA"/>
</dbReference>
<dbReference type="InterPro" id="IPR000297">
    <property type="entry name" value="PPIase_PpiC"/>
</dbReference>
<evidence type="ECO:0000256" key="5">
    <source>
        <dbReference type="ARBA" id="ARBA00023110"/>
    </source>
</evidence>
<comment type="catalytic activity">
    <reaction evidence="1">
        <text>[protein]-peptidylproline (omega=180) = [protein]-peptidylproline (omega=0)</text>
        <dbReference type="Rhea" id="RHEA:16237"/>
        <dbReference type="Rhea" id="RHEA-COMP:10747"/>
        <dbReference type="Rhea" id="RHEA-COMP:10748"/>
        <dbReference type="ChEBI" id="CHEBI:83833"/>
        <dbReference type="ChEBI" id="CHEBI:83834"/>
        <dbReference type="EC" id="5.2.1.8"/>
    </reaction>
</comment>
<accession>A0ABT2XA06</accession>
<keyword evidence="5" id="KW-0697">Rotamase</keyword>
<dbReference type="RefSeq" id="WP_263339140.1">
    <property type="nucleotide sequence ID" value="NZ_JAOVQO010000018.1"/>
</dbReference>
<dbReference type="PANTHER" id="PTHR47245">
    <property type="entry name" value="PEPTIDYLPROLYL ISOMERASE"/>
    <property type="match status" value="1"/>
</dbReference>